<dbReference type="GO" id="GO:0015227">
    <property type="term" value="F:O-acyl-L-carnitine transmembrane transporter activity"/>
    <property type="evidence" value="ECO:0007669"/>
    <property type="project" value="TreeGrafter"/>
</dbReference>
<comment type="similarity">
    <text evidence="2">Belongs to the mitochondrial carrier (TC 2.A.29) family.</text>
</comment>
<dbReference type="Proteomes" id="UP000316079">
    <property type="component" value="Unassembled WGS sequence"/>
</dbReference>
<evidence type="ECO:0000313" key="11">
    <source>
        <dbReference type="Proteomes" id="UP000316079"/>
    </source>
</evidence>
<feature type="repeat" description="Solcar" evidence="9">
    <location>
        <begin position="490"/>
        <end position="575"/>
    </location>
</feature>
<gene>
    <name evidence="10" type="ORF">DNTS_005277</name>
</gene>
<evidence type="ECO:0000256" key="5">
    <source>
        <dbReference type="ARBA" id="ARBA00022737"/>
    </source>
</evidence>
<feature type="non-terminal residue" evidence="10">
    <location>
        <position position="1"/>
    </location>
</feature>
<dbReference type="AlphaFoldDB" id="A0A553R8S7"/>
<evidence type="ECO:0000256" key="3">
    <source>
        <dbReference type="ARBA" id="ARBA00022448"/>
    </source>
</evidence>
<evidence type="ECO:0000256" key="9">
    <source>
        <dbReference type="PROSITE-ProRule" id="PRU00282"/>
    </source>
</evidence>
<evidence type="ECO:0000256" key="1">
    <source>
        <dbReference type="ARBA" id="ARBA00004225"/>
    </source>
</evidence>
<evidence type="ECO:0000256" key="8">
    <source>
        <dbReference type="ARBA" id="ARBA00023136"/>
    </source>
</evidence>
<evidence type="ECO:0000256" key="7">
    <source>
        <dbReference type="ARBA" id="ARBA00023128"/>
    </source>
</evidence>
<keyword evidence="3" id="KW-0813">Transport</keyword>
<protein>
    <submittedName>
        <fullName evidence="10">Uncharacterized protein</fullName>
    </submittedName>
</protein>
<dbReference type="OrthoDB" id="14252at2759"/>
<keyword evidence="8 9" id="KW-0472">Membrane</keyword>
<comment type="caution">
    <text evidence="10">The sequence shown here is derived from an EMBL/GenBank/DDBJ whole genome shotgun (WGS) entry which is preliminary data.</text>
</comment>
<evidence type="ECO:0000256" key="6">
    <source>
        <dbReference type="ARBA" id="ARBA00022989"/>
    </source>
</evidence>
<comment type="subcellular location">
    <subcellularLocation>
        <location evidence="1">Mitochondrion membrane</location>
        <topology evidence="1">Multi-pass membrane protein</topology>
    </subcellularLocation>
</comment>
<dbReference type="PROSITE" id="PS50920">
    <property type="entry name" value="SOLCAR"/>
    <property type="match status" value="3"/>
</dbReference>
<keyword evidence="4 9" id="KW-0812">Transmembrane</keyword>
<dbReference type="GO" id="GO:0006839">
    <property type="term" value="P:mitochondrial transport"/>
    <property type="evidence" value="ECO:0007669"/>
    <property type="project" value="TreeGrafter"/>
</dbReference>
<accession>A0A553R8S7</accession>
<dbReference type="GO" id="GO:1902603">
    <property type="term" value="P:carnitine transmembrane transport"/>
    <property type="evidence" value="ECO:0007669"/>
    <property type="project" value="TreeGrafter"/>
</dbReference>
<keyword evidence="6" id="KW-1133">Transmembrane helix</keyword>
<dbReference type="Gene3D" id="1.50.40.10">
    <property type="entry name" value="Mitochondrial carrier domain"/>
    <property type="match status" value="2"/>
</dbReference>
<dbReference type="PANTHER" id="PTHR45624:SF23">
    <property type="entry name" value="MITOCHONDRIAL CARNITINE_ACYLCARNITINE CARRIER PROTEIN ISOFORM X1"/>
    <property type="match status" value="1"/>
</dbReference>
<reference evidence="10 11" key="1">
    <citation type="journal article" date="2019" name="Sci. Data">
        <title>Hybrid genome assembly and annotation of Danionella translucida.</title>
        <authorList>
            <person name="Kadobianskyi M."/>
            <person name="Schulze L."/>
            <person name="Schuelke M."/>
            <person name="Judkewitz B."/>
        </authorList>
    </citation>
    <scope>NUCLEOTIDE SEQUENCE [LARGE SCALE GENOMIC DNA]</scope>
    <source>
        <strain evidence="10 11">Bolton</strain>
    </source>
</reference>
<dbReference type="PANTHER" id="PTHR45624">
    <property type="entry name" value="MITOCHONDRIAL BASIC AMINO ACIDS TRANSPORTER-RELATED"/>
    <property type="match status" value="1"/>
</dbReference>
<dbReference type="GO" id="GO:0031966">
    <property type="term" value="C:mitochondrial membrane"/>
    <property type="evidence" value="ECO:0007669"/>
    <property type="project" value="UniProtKB-SubCell"/>
</dbReference>
<dbReference type="InterPro" id="IPR050567">
    <property type="entry name" value="Mitochondrial_Carrier"/>
</dbReference>
<dbReference type="SUPFAM" id="SSF103506">
    <property type="entry name" value="Mitochondrial carrier"/>
    <property type="match status" value="1"/>
</dbReference>
<dbReference type="InterPro" id="IPR023395">
    <property type="entry name" value="MCP_dom_sf"/>
</dbReference>
<organism evidence="10 11">
    <name type="scientific">Danionella cerebrum</name>
    <dbReference type="NCBI Taxonomy" id="2873325"/>
    <lineage>
        <taxon>Eukaryota</taxon>
        <taxon>Metazoa</taxon>
        <taxon>Chordata</taxon>
        <taxon>Craniata</taxon>
        <taxon>Vertebrata</taxon>
        <taxon>Euteleostomi</taxon>
        <taxon>Actinopterygii</taxon>
        <taxon>Neopterygii</taxon>
        <taxon>Teleostei</taxon>
        <taxon>Ostariophysi</taxon>
        <taxon>Cypriniformes</taxon>
        <taxon>Danionidae</taxon>
        <taxon>Danioninae</taxon>
        <taxon>Danionella</taxon>
    </lineage>
</organism>
<keyword evidence="5" id="KW-0677">Repeat</keyword>
<keyword evidence="11" id="KW-1185">Reference proteome</keyword>
<name>A0A553R8S7_9TELE</name>
<dbReference type="Pfam" id="PF00153">
    <property type="entry name" value="Mito_carr"/>
    <property type="match status" value="4"/>
</dbReference>
<dbReference type="EMBL" id="SRMA01025157">
    <property type="protein sequence ID" value="TRY98582.1"/>
    <property type="molecule type" value="Genomic_DNA"/>
</dbReference>
<feature type="repeat" description="Solcar" evidence="9">
    <location>
        <begin position="266"/>
        <end position="351"/>
    </location>
</feature>
<feature type="repeat" description="Solcar" evidence="9">
    <location>
        <begin position="360"/>
        <end position="479"/>
    </location>
</feature>
<keyword evidence="7" id="KW-0496">Mitochondrion</keyword>
<evidence type="ECO:0000256" key="4">
    <source>
        <dbReference type="ARBA" id="ARBA00022692"/>
    </source>
</evidence>
<dbReference type="InterPro" id="IPR018108">
    <property type="entry name" value="MCP_transmembrane"/>
</dbReference>
<evidence type="ECO:0000313" key="10">
    <source>
        <dbReference type="EMBL" id="TRY98582.1"/>
    </source>
</evidence>
<proteinExistence type="inferred from homology"/>
<sequence>ENSPGKSRVSSTMKQNQQRPVLTALIHTKHVQTPVKKNTVTCRTSPPEELENQRENHCNINYRHQVSKPPTFNSDHFAFHGIVPQVEHDRATIEDEEKVYFSVSKFSSHMPLSSASELAFGSEAIRSSRQEKEQNREQTSKAAQVLLTVTTAAVETSQPPDTSRSTVFLGLVQKHMNRELIFRFPASSTKREEQKCSPSLHPLLTMAHSFHCRQGTLRVRPREGNGAKVHSEQMLGRKSGVSNIVAAVKRYPETQRVQNPDTTPDTELYQCLQEHPLSSVLVTRPVAVFMFLQVRLQTQECAVYRGTVDCFRKTVSREGVLGLYKGMGAPLAGVTPIVALNFLGFGLGKELLQRDPGAPVTNPQIYVAGMLAGVFTTVIVAPGERIKCLLQAAMGSSKQVLRVGLTCAVDGLLLTETVLVFQTQSSSGQGRYAGPVDCALRLYREKGVRGVYRGTVLTLIRDVPSNGVYFLTYEVLKHQLTPDGESVHRLSTPRVLLAGGVAGLLNWLIALPADVLKSNYQTAPDGRYRGLRDVLRVLLRDEGAAGLYKGLSAVMLRAFPANAACFLGFELALKGLHHLAPDWPASVQPSEAPNQQMELQKLSRAGSSTRMLFYS</sequence>
<evidence type="ECO:0000256" key="2">
    <source>
        <dbReference type="ARBA" id="ARBA00006375"/>
    </source>
</evidence>